<dbReference type="HOGENOM" id="CLU_3307979_0_0_6"/>
<dbReference type="KEGG" id="cps:CPS_2569"/>
<gene>
    <name evidence="1" type="ordered locus">CPS_2569</name>
</gene>
<proteinExistence type="predicted"/>
<evidence type="ECO:0000313" key="1">
    <source>
        <dbReference type="EMBL" id="AAZ28438.1"/>
    </source>
</evidence>
<reference evidence="1" key="1">
    <citation type="journal article" date="2005" name="Proc. Natl. Acad. Sci. U.S.A.">
        <title>The psychrophilic lifestyle as revealed by the genome sequence of Colwellia psychrerythraea 34H through genomic and proteomic analyses.</title>
        <authorList>
            <person name="Methe B.A."/>
            <person name="Nelson K.E."/>
            <person name="Deming J.W."/>
            <person name="Momen B."/>
            <person name="Melamud E."/>
            <person name="Zhang X."/>
            <person name="Moult J."/>
            <person name="Madupu R."/>
            <person name="Nelson W.C."/>
            <person name="Dodson R.J."/>
            <person name="Brinkac L.M."/>
            <person name="Daugherty S.C."/>
            <person name="Durkin A.S."/>
            <person name="DeBoy R.T."/>
            <person name="Kolonay J.F."/>
            <person name="Sullivan S.A."/>
            <person name="Zhou L."/>
            <person name="Davidsen T.M."/>
            <person name="Wu M."/>
            <person name="Huston A.L."/>
            <person name="Lewis M."/>
            <person name="Weaver B."/>
            <person name="Weidman J.F."/>
            <person name="Khouri H."/>
            <person name="Utterback T.R."/>
            <person name="Feldblyum T.V."/>
            <person name="Fraser C.M."/>
        </authorList>
    </citation>
    <scope>NUCLEOTIDE SEQUENCE [LARGE SCALE GENOMIC DNA]</scope>
    <source>
        <strain evidence="1">34H</strain>
    </source>
</reference>
<sequence length="39" mass="4357">MAVKKSYQYKNILPMLGSVELSRLNFVRDKSVLIAASSV</sequence>
<accession>Q481I5</accession>
<name>Q481I5_COLP3</name>
<dbReference type="Proteomes" id="UP000000547">
    <property type="component" value="Chromosome"/>
</dbReference>
<protein>
    <submittedName>
        <fullName evidence="1">Uncharacterized protein</fullName>
    </submittedName>
</protein>
<dbReference type="EMBL" id="CP000083">
    <property type="protein sequence ID" value="AAZ28438.1"/>
    <property type="molecule type" value="Genomic_DNA"/>
</dbReference>
<dbReference type="STRING" id="167879.CPS_2569"/>
<dbReference type="AlphaFoldDB" id="Q481I5"/>
<evidence type="ECO:0000313" key="2">
    <source>
        <dbReference type="Proteomes" id="UP000000547"/>
    </source>
</evidence>
<organism evidence="1 2">
    <name type="scientific">Colwellia psychrerythraea (strain 34H / ATCC BAA-681)</name>
    <name type="common">Vibrio psychroerythus</name>
    <dbReference type="NCBI Taxonomy" id="167879"/>
    <lineage>
        <taxon>Bacteria</taxon>
        <taxon>Pseudomonadati</taxon>
        <taxon>Pseudomonadota</taxon>
        <taxon>Gammaproteobacteria</taxon>
        <taxon>Alteromonadales</taxon>
        <taxon>Colwelliaceae</taxon>
        <taxon>Colwellia</taxon>
    </lineage>
</organism>